<evidence type="ECO:0000256" key="5">
    <source>
        <dbReference type="ARBA" id="ARBA00023237"/>
    </source>
</evidence>
<dbReference type="SUPFAM" id="SSF56935">
    <property type="entry name" value="Porins"/>
    <property type="match status" value="1"/>
</dbReference>
<dbReference type="Pfam" id="PF06629">
    <property type="entry name" value="MipA"/>
    <property type="match status" value="1"/>
</dbReference>
<sequence>MKAITMTRGAVAMTLAAAAGPAIAEGTNLIGIGVGVVPIYAGSDEYRAVPTPLINYRSGHFFITPRAGLPAMGLSYEFAPDLEGGVFVGLGLGRDSDDSDRTRGLDDIDFHGAYGAFLEWTPGRYSLGAAYRQAAKSGYGGTLEIRTSYAVVQTEQQQLRLGVSTQWANSSDMQTWYGVSTSDAARSREHLSPYSASSGFKNAALFANWTYQLNKDWTVMSTLGVSTVLGDARDSPLTERKTNVFGSLGIGYRF</sequence>
<comment type="subcellular location">
    <subcellularLocation>
        <location evidence="1">Cell outer membrane</location>
    </subcellularLocation>
</comment>
<proteinExistence type="inferred from homology"/>
<evidence type="ECO:0000256" key="6">
    <source>
        <dbReference type="SAM" id="SignalP"/>
    </source>
</evidence>
<evidence type="ECO:0000313" key="8">
    <source>
        <dbReference type="Proteomes" id="UP000216885"/>
    </source>
</evidence>
<organism evidence="7 8">
    <name type="scientific">Bordetella genomosp. 4</name>
    <dbReference type="NCBI Taxonomy" id="463044"/>
    <lineage>
        <taxon>Bacteria</taxon>
        <taxon>Pseudomonadati</taxon>
        <taxon>Pseudomonadota</taxon>
        <taxon>Betaproteobacteria</taxon>
        <taxon>Burkholderiales</taxon>
        <taxon>Alcaligenaceae</taxon>
        <taxon>Bordetella</taxon>
    </lineage>
</organism>
<accession>A0A261V0Z5</accession>
<gene>
    <name evidence="7" type="ORF">CAL20_01750</name>
</gene>
<comment type="similarity">
    <text evidence="2">Belongs to the MipA/OmpV family.</text>
</comment>
<feature type="chain" id="PRO_5012040145" description="Structural protein MipA" evidence="6">
    <location>
        <begin position="25"/>
        <end position="254"/>
    </location>
</feature>
<dbReference type="Proteomes" id="UP000216885">
    <property type="component" value="Unassembled WGS sequence"/>
</dbReference>
<keyword evidence="3 6" id="KW-0732">Signal</keyword>
<dbReference type="GO" id="GO:0009279">
    <property type="term" value="C:cell outer membrane"/>
    <property type="evidence" value="ECO:0007669"/>
    <property type="project" value="UniProtKB-SubCell"/>
</dbReference>
<evidence type="ECO:0008006" key="9">
    <source>
        <dbReference type="Google" id="ProtNLM"/>
    </source>
</evidence>
<comment type="caution">
    <text evidence="7">The sequence shown here is derived from an EMBL/GenBank/DDBJ whole genome shotgun (WGS) entry which is preliminary data.</text>
</comment>
<dbReference type="InterPro" id="IPR010583">
    <property type="entry name" value="MipA"/>
</dbReference>
<reference evidence="7 8" key="1">
    <citation type="submission" date="2017-05" db="EMBL/GenBank/DDBJ databases">
        <title>Complete and WGS of Bordetella genogroups.</title>
        <authorList>
            <person name="Spilker T."/>
            <person name="LiPuma J."/>
        </authorList>
    </citation>
    <scope>NUCLEOTIDE SEQUENCE [LARGE SCALE GENOMIC DNA]</scope>
    <source>
        <strain evidence="7 8">AU9919</strain>
    </source>
</reference>
<evidence type="ECO:0000313" key="7">
    <source>
        <dbReference type="EMBL" id="OZI67789.1"/>
    </source>
</evidence>
<dbReference type="RefSeq" id="WP_094837024.1">
    <property type="nucleotide sequence ID" value="NZ_NEVQ01000001.1"/>
</dbReference>
<keyword evidence="4" id="KW-0472">Membrane</keyword>
<evidence type="ECO:0000256" key="3">
    <source>
        <dbReference type="ARBA" id="ARBA00022729"/>
    </source>
</evidence>
<feature type="signal peptide" evidence="6">
    <location>
        <begin position="1"/>
        <end position="24"/>
    </location>
</feature>
<name>A0A261V0Z5_9BORD</name>
<dbReference type="PANTHER" id="PTHR38776:SF1">
    <property type="entry name" value="MLTA-INTERACTING PROTEIN-RELATED"/>
    <property type="match status" value="1"/>
</dbReference>
<dbReference type="EMBL" id="NEVQ01000001">
    <property type="protein sequence ID" value="OZI67789.1"/>
    <property type="molecule type" value="Genomic_DNA"/>
</dbReference>
<evidence type="ECO:0000256" key="2">
    <source>
        <dbReference type="ARBA" id="ARBA00005722"/>
    </source>
</evidence>
<keyword evidence="5" id="KW-0998">Cell outer membrane</keyword>
<dbReference type="PANTHER" id="PTHR38776">
    <property type="entry name" value="MLTA-INTERACTING PROTEIN-RELATED"/>
    <property type="match status" value="1"/>
</dbReference>
<dbReference type="AlphaFoldDB" id="A0A261V0Z5"/>
<keyword evidence="8" id="KW-1185">Reference proteome</keyword>
<evidence type="ECO:0000256" key="1">
    <source>
        <dbReference type="ARBA" id="ARBA00004442"/>
    </source>
</evidence>
<protein>
    <recommendedName>
        <fullName evidence="9">Structural protein MipA</fullName>
    </recommendedName>
</protein>
<evidence type="ECO:0000256" key="4">
    <source>
        <dbReference type="ARBA" id="ARBA00023136"/>
    </source>
</evidence>